<comment type="caution">
    <text evidence="2">The sequence shown here is derived from an EMBL/GenBank/DDBJ whole genome shotgun (WGS) entry which is preliminary data.</text>
</comment>
<organism evidence="2 3">
    <name type="scientific">Parasphingorhabdus flavimaris</name>
    <dbReference type="NCBI Taxonomy" id="266812"/>
    <lineage>
        <taxon>Bacteria</taxon>
        <taxon>Pseudomonadati</taxon>
        <taxon>Pseudomonadota</taxon>
        <taxon>Alphaproteobacteria</taxon>
        <taxon>Sphingomonadales</taxon>
        <taxon>Sphingomonadaceae</taxon>
        <taxon>Parasphingorhabdus</taxon>
    </lineage>
</organism>
<evidence type="ECO:0000313" key="2">
    <source>
        <dbReference type="EMBL" id="NVD28359.1"/>
    </source>
</evidence>
<keyword evidence="3" id="KW-1185">Reference proteome</keyword>
<dbReference type="RefSeq" id="WP_100093811.1">
    <property type="nucleotide sequence ID" value="NZ_JABWMH010000003.1"/>
</dbReference>
<feature type="region of interest" description="Disordered" evidence="1">
    <location>
        <begin position="1"/>
        <end position="21"/>
    </location>
</feature>
<evidence type="ECO:0000313" key="3">
    <source>
        <dbReference type="Proteomes" id="UP000652427"/>
    </source>
</evidence>
<proteinExistence type="predicted"/>
<dbReference type="Proteomes" id="UP000652427">
    <property type="component" value="Unassembled WGS sequence"/>
</dbReference>
<protein>
    <submittedName>
        <fullName evidence="2">Uncharacterized protein</fullName>
    </submittedName>
</protein>
<evidence type="ECO:0000256" key="1">
    <source>
        <dbReference type="SAM" id="MobiDB-lite"/>
    </source>
</evidence>
<gene>
    <name evidence="2" type="ORF">HUO14_10645</name>
</gene>
<accession>A0ABX2N3W3</accession>
<name>A0ABX2N3W3_9SPHN</name>
<sequence length="226" mass="24938">MAKKPTNNRAPTKAEPNKPYKIAGTSIVPAQLFHVPSLQPRKEGPWRDEPDKLSWTDKATGMPCIMLRARLGTLSGYVAVNTEHPLFGFDYRAVPADLGIQPHGGLNYSAPCDEEADERVSVCHISQQPRERVRHPRGKQEHPPFSEELWWFGFACDKSYDLVPGCYQIHMSAENGQTYRGEDYVFTQCTNLAHQLAAAGGEMGSGVPIDTSSFTVPPVGLDAGEK</sequence>
<dbReference type="EMBL" id="JABWMH010000003">
    <property type="protein sequence ID" value="NVD28359.1"/>
    <property type="molecule type" value="Genomic_DNA"/>
</dbReference>
<feature type="compositionally biased region" description="Polar residues" evidence="1">
    <location>
        <begin position="1"/>
        <end position="10"/>
    </location>
</feature>
<reference evidence="2 3" key="1">
    <citation type="submission" date="2020-06" db="EMBL/GenBank/DDBJ databases">
        <authorList>
            <person name="Kim S.-J."/>
            <person name="Park S.-J."/>
        </authorList>
    </citation>
    <scope>NUCLEOTIDE SEQUENCE [LARGE SCALE GENOMIC DNA]</scope>
    <source>
        <strain evidence="2 3">SW-151</strain>
    </source>
</reference>